<feature type="non-terminal residue" evidence="6">
    <location>
        <position position="56"/>
    </location>
</feature>
<evidence type="ECO:0000256" key="1">
    <source>
        <dbReference type="ARBA" id="ARBA00022714"/>
    </source>
</evidence>
<name>A0A381UH74_9ZZZZ</name>
<evidence type="ECO:0000256" key="2">
    <source>
        <dbReference type="ARBA" id="ARBA00022723"/>
    </source>
</evidence>
<reference evidence="6" key="1">
    <citation type="submission" date="2018-05" db="EMBL/GenBank/DDBJ databases">
        <authorList>
            <person name="Lanie J.A."/>
            <person name="Ng W.-L."/>
            <person name="Kazmierczak K.M."/>
            <person name="Andrzejewski T.M."/>
            <person name="Davidsen T.M."/>
            <person name="Wayne K.J."/>
            <person name="Tettelin H."/>
            <person name="Glass J.I."/>
            <person name="Rusch D."/>
            <person name="Podicherti R."/>
            <person name="Tsui H.-C.T."/>
            <person name="Winkler M.E."/>
        </authorList>
    </citation>
    <scope>NUCLEOTIDE SEQUENCE</scope>
</reference>
<keyword evidence="1" id="KW-0001">2Fe-2S</keyword>
<protein>
    <recommendedName>
        <fullName evidence="5">Rieske domain-containing protein</fullName>
    </recommendedName>
</protein>
<keyword evidence="2" id="KW-0479">Metal-binding</keyword>
<dbReference type="GO" id="GO:0046872">
    <property type="term" value="F:metal ion binding"/>
    <property type="evidence" value="ECO:0007669"/>
    <property type="project" value="UniProtKB-KW"/>
</dbReference>
<dbReference type="InterPro" id="IPR036922">
    <property type="entry name" value="Rieske_2Fe-2S_sf"/>
</dbReference>
<evidence type="ECO:0000256" key="3">
    <source>
        <dbReference type="ARBA" id="ARBA00023004"/>
    </source>
</evidence>
<dbReference type="InterPro" id="IPR017941">
    <property type="entry name" value="Rieske_2Fe-2S"/>
</dbReference>
<proteinExistence type="predicted"/>
<dbReference type="PROSITE" id="PS51296">
    <property type="entry name" value="RIESKE"/>
    <property type="match status" value="1"/>
</dbReference>
<keyword evidence="4" id="KW-0411">Iron-sulfur</keyword>
<dbReference type="Pfam" id="PF00355">
    <property type="entry name" value="Rieske"/>
    <property type="match status" value="1"/>
</dbReference>
<gene>
    <name evidence="6" type="ORF">METZ01_LOCUS79852</name>
</gene>
<dbReference type="GO" id="GO:0051537">
    <property type="term" value="F:2 iron, 2 sulfur cluster binding"/>
    <property type="evidence" value="ECO:0007669"/>
    <property type="project" value="UniProtKB-KW"/>
</dbReference>
<evidence type="ECO:0000256" key="4">
    <source>
        <dbReference type="ARBA" id="ARBA00023014"/>
    </source>
</evidence>
<dbReference type="AlphaFoldDB" id="A0A381UH74"/>
<organism evidence="6">
    <name type="scientific">marine metagenome</name>
    <dbReference type="NCBI Taxonomy" id="408172"/>
    <lineage>
        <taxon>unclassified sequences</taxon>
        <taxon>metagenomes</taxon>
        <taxon>ecological metagenomes</taxon>
    </lineage>
</organism>
<dbReference type="Gene3D" id="2.102.10.10">
    <property type="entry name" value="Rieske [2Fe-2S] iron-sulphur domain"/>
    <property type="match status" value="1"/>
</dbReference>
<accession>A0A381UH74</accession>
<keyword evidence="3" id="KW-0408">Iron</keyword>
<dbReference type="EMBL" id="UINC01006349">
    <property type="protein sequence ID" value="SVA26998.1"/>
    <property type="molecule type" value="Genomic_DNA"/>
</dbReference>
<evidence type="ECO:0000259" key="5">
    <source>
        <dbReference type="PROSITE" id="PS51296"/>
    </source>
</evidence>
<sequence length="56" mass="6633">MSRFPMPIPYGWYFVSYSEDLVPGESKPLHYFDTELVLFRTEKGEPVLMEAYCPHM</sequence>
<feature type="domain" description="Rieske" evidence="5">
    <location>
        <begin position="13"/>
        <end position="56"/>
    </location>
</feature>
<evidence type="ECO:0000313" key="6">
    <source>
        <dbReference type="EMBL" id="SVA26998.1"/>
    </source>
</evidence>
<dbReference type="SUPFAM" id="SSF50022">
    <property type="entry name" value="ISP domain"/>
    <property type="match status" value="1"/>
</dbReference>